<dbReference type="Pfam" id="PF03480">
    <property type="entry name" value="DctP"/>
    <property type="match status" value="1"/>
</dbReference>
<evidence type="ECO:0000313" key="4">
    <source>
        <dbReference type="EMBL" id="PBD17437.1"/>
    </source>
</evidence>
<evidence type="ECO:0000256" key="1">
    <source>
        <dbReference type="ARBA" id="ARBA00004418"/>
    </source>
</evidence>
<dbReference type="GO" id="GO:0042597">
    <property type="term" value="C:periplasmic space"/>
    <property type="evidence" value="ECO:0007669"/>
    <property type="project" value="UniProtKB-SubCell"/>
</dbReference>
<dbReference type="GO" id="GO:0055085">
    <property type="term" value="P:transmembrane transport"/>
    <property type="evidence" value="ECO:0007669"/>
    <property type="project" value="InterPro"/>
</dbReference>
<proteinExistence type="predicted"/>
<reference evidence="4" key="1">
    <citation type="submission" date="2017-09" db="EMBL/GenBank/DDBJ databases">
        <title>Yangia sp. SAOS 153D whole genome sequencing.</title>
        <authorList>
            <person name="Verma A."/>
            <person name="Krishnamurthi S."/>
        </authorList>
    </citation>
    <scope>NUCLEOTIDE SEQUENCE [LARGE SCALE GENOMIC DNA]</scope>
    <source>
        <strain evidence="4">SAOS 153D</strain>
    </source>
</reference>
<dbReference type="EMBL" id="NTHN01000386">
    <property type="protein sequence ID" value="PBD17437.1"/>
    <property type="molecule type" value="Genomic_DNA"/>
</dbReference>
<evidence type="ECO:0000256" key="3">
    <source>
        <dbReference type="ARBA" id="ARBA00022764"/>
    </source>
</evidence>
<dbReference type="InterPro" id="IPR038404">
    <property type="entry name" value="TRAP_DctP_sf"/>
</dbReference>
<dbReference type="PANTHER" id="PTHR33376">
    <property type="match status" value="1"/>
</dbReference>
<evidence type="ECO:0000256" key="2">
    <source>
        <dbReference type="ARBA" id="ARBA00022729"/>
    </source>
</evidence>
<keyword evidence="2" id="KW-0732">Signal</keyword>
<dbReference type="NCBIfam" id="NF037995">
    <property type="entry name" value="TRAP_S1"/>
    <property type="match status" value="1"/>
</dbReference>
<dbReference type="PANTHER" id="PTHR33376:SF4">
    <property type="entry name" value="SIALIC ACID-BINDING PERIPLASMIC PROTEIN SIAP"/>
    <property type="match status" value="1"/>
</dbReference>
<comment type="subcellular location">
    <subcellularLocation>
        <location evidence="1">Periplasm</location>
    </subcellularLocation>
</comment>
<name>A0A2A3JRJ2_9RHOB</name>
<dbReference type="InterPro" id="IPR018389">
    <property type="entry name" value="DctP_fam"/>
</dbReference>
<organism evidence="4">
    <name type="scientific">Alloyangia mangrovi</name>
    <dbReference type="NCBI Taxonomy" id="1779329"/>
    <lineage>
        <taxon>Bacteria</taxon>
        <taxon>Pseudomonadati</taxon>
        <taxon>Pseudomonadota</taxon>
        <taxon>Alphaproteobacteria</taxon>
        <taxon>Rhodobacterales</taxon>
        <taxon>Roseobacteraceae</taxon>
        <taxon>Alloyangia</taxon>
    </lineage>
</organism>
<protein>
    <submittedName>
        <fullName evidence="4">C4-dicarboxylate ABC transporter</fullName>
    </submittedName>
</protein>
<accession>A0A2A3JRJ2</accession>
<gene>
    <name evidence="4" type="ORF">CLG85_20110</name>
</gene>
<sequence length="359" mass="39740">MRRRAVAREDRWHADRRAAAQRYRWEDHMTSLKAFLAGGIATSALALTLALPASAADKVELIYSDTVSENDIRTTTLREAFGACLGDEFEFKSYHGATLFKLGTELTAMQRGNLDMGNLAIFDFYNQVPSTSLLGTPFLFRDYEHMRAVYDSDVLDEMLAEIEDRAKVKILSFPYIGARHLGYVGDARIMTPEDLDGVKLRMPPGEGWQFVGTAMGATPVPVPFAEVYTALQTGAIDGQDNGFPATRSMKFDEVINHIGKTAHLIAANEFTISLKKWDSLTQAQQEKMQGCADNFEAALDKITLDQEAELEADMAANGLDIYTPDNEAFQTHVIAVYQDSKYSADWPEGLVDAILAVGK</sequence>
<comment type="caution">
    <text evidence="4">The sequence shown here is derived from an EMBL/GenBank/DDBJ whole genome shotgun (WGS) entry which is preliminary data.</text>
</comment>
<dbReference type="OrthoDB" id="8673861at2"/>
<keyword evidence="3" id="KW-0574">Periplasm</keyword>
<dbReference type="AlphaFoldDB" id="A0A2A3JRJ2"/>
<dbReference type="Gene3D" id="3.40.190.170">
    <property type="entry name" value="Bacterial extracellular solute-binding protein, family 7"/>
    <property type="match status" value="1"/>
</dbReference>